<evidence type="ECO:0000256" key="7">
    <source>
        <dbReference type="ARBA" id="ARBA00032162"/>
    </source>
</evidence>
<dbReference type="EMBL" id="JACTNF010000033">
    <property type="protein sequence ID" value="MBO1076873.1"/>
    <property type="molecule type" value="Genomic_DNA"/>
</dbReference>
<dbReference type="InterPro" id="IPR000086">
    <property type="entry name" value="NUDIX_hydrolase_dom"/>
</dbReference>
<accession>A0ABS3KHB9</accession>
<comment type="caution">
    <text evidence="10">The sequence shown here is derived from an EMBL/GenBank/DDBJ whole genome shotgun (WGS) entry which is preliminary data.</text>
</comment>
<evidence type="ECO:0000313" key="10">
    <source>
        <dbReference type="EMBL" id="MBO1076873.1"/>
    </source>
</evidence>
<evidence type="ECO:0000256" key="8">
    <source>
        <dbReference type="ARBA" id="ARBA00032272"/>
    </source>
</evidence>
<comment type="cofactor">
    <cofactor evidence="2">
        <name>Mg(2+)</name>
        <dbReference type="ChEBI" id="CHEBI:18420"/>
    </cofactor>
</comment>
<evidence type="ECO:0000256" key="3">
    <source>
        <dbReference type="ARBA" id="ARBA00007275"/>
    </source>
</evidence>
<dbReference type="InterPro" id="IPR015797">
    <property type="entry name" value="NUDIX_hydrolase-like_dom_sf"/>
</dbReference>
<evidence type="ECO:0000259" key="9">
    <source>
        <dbReference type="PROSITE" id="PS51462"/>
    </source>
</evidence>
<sequence length="172" mass="19064">MVATIRLPDGQVTKRDIEDHGEAAVVLPYDPERRMAMLIRQFRTPPFYAAGDGMMLEPPAGRLDEADPEACARREAMEEIGLRLTRLEPVARVWTMPALSTERAWMYLAPYAQGDRVASGGGLAEEHEEIEVLEMPLAELAAMADAGTLTELKLLLLVQTLRLRHPGLFTPA</sequence>
<reference evidence="10 11" key="1">
    <citation type="submission" date="2020-09" db="EMBL/GenBank/DDBJ databases">
        <title>Roseomonas.</title>
        <authorList>
            <person name="Zhu W."/>
        </authorList>
    </citation>
    <scope>NUCLEOTIDE SEQUENCE [LARGE SCALE GENOMIC DNA]</scope>
    <source>
        <strain evidence="10 11">1311</strain>
    </source>
</reference>
<evidence type="ECO:0000256" key="5">
    <source>
        <dbReference type="ARBA" id="ARBA00016377"/>
    </source>
</evidence>
<gene>
    <name evidence="10" type="ORF">IAI60_19845</name>
</gene>
<dbReference type="RefSeq" id="WP_208776163.1">
    <property type="nucleotide sequence ID" value="NZ_CP061092.1"/>
</dbReference>
<organism evidence="10 11">
    <name type="scientific">Roseomonas marmotae</name>
    <dbReference type="NCBI Taxonomy" id="2768161"/>
    <lineage>
        <taxon>Bacteria</taxon>
        <taxon>Pseudomonadati</taxon>
        <taxon>Pseudomonadota</taxon>
        <taxon>Alphaproteobacteria</taxon>
        <taxon>Acetobacterales</taxon>
        <taxon>Roseomonadaceae</taxon>
        <taxon>Roseomonas</taxon>
    </lineage>
</organism>
<dbReference type="NCBIfam" id="TIGR00052">
    <property type="entry name" value="nudix-type nucleoside diphosphatase, YffH/AdpP family"/>
    <property type="match status" value="1"/>
</dbReference>
<proteinExistence type="inferred from homology"/>
<evidence type="ECO:0000256" key="2">
    <source>
        <dbReference type="ARBA" id="ARBA00001946"/>
    </source>
</evidence>
<keyword evidence="6 10" id="KW-0378">Hydrolase</keyword>
<protein>
    <recommendedName>
        <fullName evidence="5">GDP-mannose pyrophosphatase</fullName>
    </recommendedName>
    <alternativeName>
        <fullName evidence="7">GDP-mannose hydrolase</fullName>
    </alternativeName>
    <alternativeName>
        <fullName evidence="8">GDPMK</fullName>
    </alternativeName>
</protein>
<evidence type="ECO:0000313" key="11">
    <source>
        <dbReference type="Proteomes" id="UP001518990"/>
    </source>
</evidence>
<comment type="subunit">
    <text evidence="4">Homodimer.</text>
</comment>
<dbReference type="PANTHER" id="PTHR11839">
    <property type="entry name" value="UDP/ADP-SUGAR PYROPHOSPHATASE"/>
    <property type="match status" value="1"/>
</dbReference>
<keyword evidence="11" id="KW-1185">Reference proteome</keyword>
<dbReference type="PANTHER" id="PTHR11839:SF18">
    <property type="entry name" value="NUDIX HYDROLASE DOMAIN-CONTAINING PROTEIN"/>
    <property type="match status" value="1"/>
</dbReference>
<dbReference type="PROSITE" id="PS51462">
    <property type="entry name" value="NUDIX"/>
    <property type="match status" value="1"/>
</dbReference>
<dbReference type="Proteomes" id="UP001518990">
    <property type="component" value="Unassembled WGS sequence"/>
</dbReference>
<name>A0ABS3KHB9_9PROT</name>
<evidence type="ECO:0000256" key="1">
    <source>
        <dbReference type="ARBA" id="ARBA00000847"/>
    </source>
</evidence>
<dbReference type="Pfam" id="PF00293">
    <property type="entry name" value="NUDIX"/>
    <property type="match status" value="1"/>
</dbReference>
<dbReference type="Gene3D" id="3.90.79.10">
    <property type="entry name" value="Nucleoside Triphosphate Pyrophosphohydrolase"/>
    <property type="match status" value="1"/>
</dbReference>
<evidence type="ECO:0000256" key="4">
    <source>
        <dbReference type="ARBA" id="ARBA00011738"/>
    </source>
</evidence>
<dbReference type="InterPro" id="IPR004385">
    <property type="entry name" value="NDP_pyrophosphatase"/>
</dbReference>
<dbReference type="SUPFAM" id="SSF55811">
    <property type="entry name" value="Nudix"/>
    <property type="match status" value="1"/>
</dbReference>
<comment type="similarity">
    <text evidence="3">Belongs to the Nudix hydrolase family. NudK subfamily.</text>
</comment>
<dbReference type="GO" id="GO:0016787">
    <property type="term" value="F:hydrolase activity"/>
    <property type="evidence" value="ECO:0007669"/>
    <property type="project" value="UniProtKB-KW"/>
</dbReference>
<feature type="domain" description="Nudix hydrolase" evidence="9">
    <location>
        <begin position="19"/>
        <end position="157"/>
    </location>
</feature>
<comment type="catalytic activity">
    <reaction evidence="1">
        <text>GDP-alpha-D-mannose + H2O = alpha-D-mannose 1-phosphate + GMP + 2 H(+)</text>
        <dbReference type="Rhea" id="RHEA:27978"/>
        <dbReference type="ChEBI" id="CHEBI:15377"/>
        <dbReference type="ChEBI" id="CHEBI:15378"/>
        <dbReference type="ChEBI" id="CHEBI:57527"/>
        <dbReference type="ChEBI" id="CHEBI:58115"/>
        <dbReference type="ChEBI" id="CHEBI:58409"/>
    </reaction>
</comment>
<evidence type="ECO:0000256" key="6">
    <source>
        <dbReference type="ARBA" id="ARBA00022801"/>
    </source>
</evidence>